<accession>A0A9D1D398</accession>
<organism evidence="2 3">
    <name type="scientific">Candidatus Aveggerthella stercoripullorum</name>
    <dbReference type="NCBI Taxonomy" id="2840688"/>
    <lineage>
        <taxon>Bacteria</taxon>
        <taxon>Bacillati</taxon>
        <taxon>Actinomycetota</taxon>
        <taxon>Coriobacteriia</taxon>
        <taxon>Eggerthellales</taxon>
        <taxon>Eggerthellaceae</taxon>
        <taxon>Eggerthellaceae incertae sedis</taxon>
        <taxon>Candidatus Aveggerthella</taxon>
    </lineage>
</organism>
<sequence>MKAAFISEFMSVRAIVIQSLVVFLVFGVFMCAGMQTAVGMVAAIGAMTPLIMVFSFSAYDNLNGWERFRAMLPLSRNAIVVSRYANILATALFTMLVAFALSFALASLVSAAMPGSALANALAEETARPIVIASSSVAGTGIGLLMAAFLLPAVLRFGMNKAMRYVPTAIFVVFMLLALALPNFAEVPPIVVNIGTWLENPNNLPIAIAAVAALTLGVYAVSCGVAIALYRSKDL</sequence>
<feature type="transmembrane region" description="Helical" evidence="1">
    <location>
        <begin position="205"/>
        <end position="230"/>
    </location>
</feature>
<dbReference type="Proteomes" id="UP000824261">
    <property type="component" value="Unassembled WGS sequence"/>
</dbReference>
<dbReference type="AlphaFoldDB" id="A0A9D1D398"/>
<feature type="transmembrane region" description="Helical" evidence="1">
    <location>
        <begin position="12"/>
        <end position="35"/>
    </location>
</feature>
<feature type="transmembrane region" description="Helical" evidence="1">
    <location>
        <begin position="130"/>
        <end position="153"/>
    </location>
</feature>
<name>A0A9D1D398_9ACTN</name>
<keyword evidence="1" id="KW-1133">Transmembrane helix</keyword>
<gene>
    <name evidence="2" type="ORF">IAA69_05030</name>
</gene>
<comment type="caution">
    <text evidence="2">The sequence shown here is derived from an EMBL/GenBank/DDBJ whole genome shotgun (WGS) entry which is preliminary data.</text>
</comment>
<evidence type="ECO:0000313" key="3">
    <source>
        <dbReference type="Proteomes" id="UP000824261"/>
    </source>
</evidence>
<dbReference type="Pfam" id="PF13346">
    <property type="entry name" value="ABC2_membrane_5"/>
    <property type="match status" value="1"/>
</dbReference>
<dbReference type="InterPro" id="IPR025699">
    <property type="entry name" value="ABC2_memb-like"/>
</dbReference>
<feature type="transmembrane region" description="Helical" evidence="1">
    <location>
        <begin position="165"/>
        <end position="185"/>
    </location>
</feature>
<keyword evidence="1" id="KW-0472">Membrane</keyword>
<feature type="transmembrane region" description="Helical" evidence="1">
    <location>
        <begin position="83"/>
        <end position="110"/>
    </location>
</feature>
<evidence type="ECO:0000313" key="2">
    <source>
        <dbReference type="EMBL" id="HIR01610.1"/>
    </source>
</evidence>
<keyword evidence="1" id="KW-0812">Transmembrane</keyword>
<proteinExistence type="predicted"/>
<reference evidence="2" key="2">
    <citation type="journal article" date="2021" name="PeerJ">
        <title>Extensive microbial diversity within the chicken gut microbiome revealed by metagenomics and culture.</title>
        <authorList>
            <person name="Gilroy R."/>
            <person name="Ravi A."/>
            <person name="Getino M."/>
            <person name="Pursley I."/>
            <person name="Horton D.L."/>
            <person name="Alikhan N.F."/>
            <person name="Baker D."/>
            <person name="Gharbi K."/>
            <person name="Hall N."/>
            <person name="Watson M."/>
            <person name="Adriaenssens E.M."/>
            <person name="Foster-Nyarko E."/>
            <person name="Jarju S."/>
            <person name="Secka A."/>
            <person name="Antonio M."/>
            <person name="Oren A."/>
            <person name="Chaudhuri R.R."/>
            <person name="La Ragione R."/>
            <person name="Hildebrand F."/>
            <person name="Pallen M.J."/>
        </authorList>
    </citation>
    <scope>NUCLEOTIDE SEQUENCE</scope>
    <source>
        <strain evidence="2">ChiGjej1B1-2707</strain>
    </source>
</reference>
<dbReference type="EMBL" id="DVGB01000059">
    <property type="protein sequence ID" value="HIR01610.1"/>
    <property type="molecule type" value="Genomic_DNA"/>
</dbReference>
<protein>
    <submittedName>
        <fullName evidence="2">ABC-2 transporter permease</fullName>
    </submittedName>
</protein>
<feature type="transmembrane region" description="Helical" evidence="1">
    <location>
        <begin position="41"/>
        <end position="62"/>
    </location>
</feature>
<evidence type="ECO:0000256" key="1">
    <source>
        <dbReference type="SAM" id="Phobius"/>
    </source>
</evidence>
<reference evidence="2" key="1">
    <citation type="submission" date="2020-10" db="EMBL/GenBank/DDBJ databases">
        <authorList>
            <person name="Gilroy R."/>
        </authorList>
    </citation>
    <scope>NUCLEOTIDE SEQUENCE</scope>
    <source>
        <strain evidence="2">ChiGjej1B1-2707</strain>
    </source>
</reference>